<feature type="transmembrane region" description="Helical" evidence="2">
    <location>
        <begin position="25"/>
        <end position="44"/>
    </location>
</feature>
<reference evidence="3" key="2">
    <citation type="journal article" date="2022" name="Microbiol. Resour. Announc.">
        <title>Metagenome Sequencing to Explore Phylogenomics of Terrestrial Cyanobacteria.</title>
        <authorList>
            <person name="Ward R.D."/>
            <person name="Stajich J.E."/>
            <person name="Johansen J.R."/>
            <person name="Huntemann M."/>
            <person name="Clum A."/>
            <person name="Foster B."/>
            <person name="Foster B."/>
            <person name="Roux S."/>
            <person name="Palaniappan K."/>
            <person name="Varghese N."/>
            <person name="Mukherjee S."/>
            <person name="Reddy T.B.K."/>
            <person name="Daum C."/>
            <person name="Copeland A."/>
            <person name="Chen I.A."/>
            <person name="Ivanova N.N."/>
            <person name="Kyrpides N.C."/>
            <person name="Shapiro N."/>
            <person name="Eloe-Fadrosh E.A."/>
            <person name="Pietrasiak N."/>
        </authorList>
    </citation>
    <scope>NUCLEOTIDE SEQUENCE</scope>
    <source>
        <strain evidence="3">GSE-TBD4-15B</strain>
    </source>
</reference>
<feature type="region of interest" description="Disordered" evidence="1">
    <location>
        <begin position="59"/>
        <end position="85"/>
    </location>
</feature>
<organism evidence="3 4">
    <name type="scientific">Pegethrix bostrychoides GSE-TBD4-15B</name>
    <dbReference type="NCBI Taxonomy" id="2839662"/>
    <lineage>
        <taxon>Bacteria</taxon>
        <taxon>Bacillati</taxon>
        <taxon>Cyanobacteriota</taxon>
        <taxon>Cyanophyceae</taxon>
        <taxon>Oculatellales</taxon>
        <taxon>Oculatellaceae</taxon>
        <taxon>Pegethrix</taxon>
    </lineage>
</organism>
<evidence type="ECO:0000256" key="2">
    <source>
        <dbReference type="SAM" id="Phobius"/>
    </source>
</evidence>
<keyword evidence="2" id="KW-0812">Transmembrane</keyword>
<name>A0A951PF34_9CYAN</name>
<comment type="caution">
    <text evidence="3">The sequence shown here is derived from an EMBL/GenBank/DDBJ whole genome shotgun (WGS) entry which is preliminary data.</text>
</comment>
<evidence type="ECO:0000256" key="1">
    <source>
        <dbReference type="SAM" id="MobiDB-lite"/>
    </source>
</evidence>
<accession>A0A951PF34</accession>
<dbReference type="AlphaFoldDB" id="A0A951PF34"/>
<evidence type="ECO:0000313" key="3">
    <source>
        <dbReference type="EMBL" id="MBW4467855.1"/>
    </source>
</evidence>
<keyword evidence="2" id="KW-0472">Membrane</keyword>
<gene>
    <name evidence="3" type="ORF">KME07_20705</name>
</gene>
<keyword evidence="2" id="KW-1133">Transmembrane helix</keyword>
<dbReference type="EMBL" id="JAHHHV010000081">
    <property type="protein sequence ID" value="MBW4467855.1"/>
    <property type="molecule type" value="Genomic_DNA"/>
</dbReference>
<evidence type="ECO:0000313" key="4">
    <source>
        <dbReference type="Proteomes" id="UP000707356"/>
    </source>
</evidence>
<dbReference type="Proteomes" id="UP000707356">
    <property type="component" value="Unassembled WGS sequence"/>
</dbReference>
<reference evidence="3" key="1">
    <citation type="submission" date="2021-05" db="EMBL/GenBank/DDBJ databases">
        <authorList>
            <person name="Pietrasiak N."/>
            <person name="Ward R."/>
            <person name="Stajich J.E."/>
            <person name="Kurbessoian T."/>
        </authorList>
    </citation>
    <scope>NUCLEOTIDE SEQUENCE</scope>
    <source>
        <strain evidence="3">GSE-TBD4-15B</strain>
    </source>
</reference>
<sequence>MKVWLVCVVLFFGLAELYEWADHWVAQTALAMPLYGLAGLLLAVSSNSQRWRSFLSAGSSQAGSSQASDSSQVSDASQASSPPKR</sequence>
<protein>
    <submittedName>
        <fullName evidence="3">Uncharacterized protein</fullName>
    </submittedName>
</protein>
<proteinExistence type="predicted"/>